<dbReference type="GO" id="GO:0004792">
    <property type="term" value="F:thiosulfate-cyanide sulfurtransferase activity"/>
    <property type="evidence" value="ECO:0007669"/>
    <property type="project" value="InterPro"/>
</dbReference>
<dbReference type="Gene3D" id="3.40.250.10">
    <property type="entry name" value="Rhodanese-like domain"/>
    <property type="match status" value="1"/>
</dbReference>
<reference evidence="9" key="1">
    <citation type="submission" date="2020-07" db="EMBL/GenBank/DDBJ databases">
        <title>Huge and variable diversity of episymbiotic CPR bacteria and DPANN archaea in groundwater ecosystems.</title>
        <authorList>
            <person name="He C.Y."/>
            <person name="Keren R."/>
            <person name="Whittaker M."/>
            <person name="Farag I.F."/>
            <person name="Doudna J."/>
            <person name="Cate J.H.D."/>
            <person name="Banfield J.F."/>
        </authorList>
    </citation>
    <scope>NUCLEOTIDE SEQUENCE</scope>
    <source>
        <strain evidence="9">NC_groundwater_672_Ag_B-0.1um_62_36</strain>
    </source>
</reference>
<dbReference type="SUPFAM" id="SSF55424">
    <property type="entry name" value="FAD/NAD-linked reductases, dimerisation (C-terminal) domain"/>
    <property type="match status" value="1"/>
</dbReference>
<dbReference type="InterPro" id="IPR050260">
    <property type="entry name" value="FAD-bd_OxRdtase"/>
</dbReference>
<keyword evidence="3" id="KW-0285">Flavoprotein</keyword>
<feature type="domain" description="Rhodanese" evidence="8">
    <location>
        <begin position="467"/>
        <end position="550"/>
    </location>
</feature>
<name>A0A932CMG8_UNCTE</name>
<evidence type="ECO:0000256" key="2">
    <source>
        <dbReference type="ARBA" id="ARBA00009130"/>
    </source>
</evidence>
<dbReference type="SUPFAM" id="SSF52821">
    <property type="entry name" value="Rhodanese/Cell cycle control phosphatase"/>
    <property type="match status" value="1"/>
</dbReference>
<dbReference type="InterPro" id="IPR016156">
    <property type="entry name" value="FAD/NAD-linked_Rdtase_dimer_sf"/>
</dbReference>
<evidence type="ECO:0000256" key="1">
    <source>
        <dbReference type="ARBA" id="ARBA00001974"/>
    </source>
</evidence>
<proteinExistence type="inferred from homology"/>
<dbReference type="InterPro" id="IPR036868">
    <property type="entry name" value="TusA-like_sf"/>
</dbReference>
<keyword evidence="4" id="KW-0274">FAD</keyword>
<dbReference type="GO" id="GO:0016491">
    <property type="term" value="F:oxidoreductase activity"/>
    <property type="evidence" value="ECO:0007669"/>
    <property type="project" value="UniProtKB-KW"/>
</dbReference>
<gene>
    <name evidence="9" type="ORF">HYY20_03270</name>
</gene>
<dbReference type="PROSITE" id="PS01148">
    <property type="entry name" value="UPF0033"/>
    <property type="match status" value="1"/>
</dbReference>
<dbReference type="PANTHER" id="PTHR43429:SF1">
    <property type="entry name" value="NAD(P)H SULFUR OXIDOREDUCTASE (COA-DEPENDENT)"/>
    <property type="match status" value="1"/>
</dbReference>
<keyword evidence="5" id="KW-0560">Oxidoreductase</keyword>
<evidence type="ECO:0000313" key="10">
    <source>
        <dbReference type="Proteomes" id="UP000769766"/>
    </source>
</evidence>
<dbReference type="Pfam" id="PF00581">
    <property type="entry name" value="Rhodanese"/>
    <property type="match status" value="1"/>
</dbReference>
<dbReference type="InterPro" id="IPR001455">
    <property type="entry name" value="TusA-like"/>
</dbReference>
<evidence type="ECO:0000259" key="8">
    <source>
        <dbReference type="PROSITE" id="PS50206"/>
    </source>
</evidence>
<protein>
    <submittedName>
        <fullName evidence="9">FAD-dependent oxidoreductase</fullName>
    </submittedName>
</protein>
<dbReference type="Gene3D" id="3.30.110.40">
    <property type="entry name" value="TusA-like domain"/>
    <property type="match status" value="1"/>
</dbReference>
<dbReference type="SUPFAM" id="SSF75169">
    <property type="entry name" value="DsrEFH-like"/>
    <property type="match status" value="1"/>
</dbReference>
<dbReference type="PANTHER" id="PTHR43429">
    <property type="entry name" value="PYRIDINE NUCLEOTIDE-DISULFIDE OXIDOREDUCTASE DOMAIN-CONTAINING"/>
    <property type="match status" value="1"/>
</dbReference>
<dbReference type="InterPro" id="IPR036188">
    <property type="entry name" value="FAD/NAD-bd_sf"/>
</dbReference>
<dbReference type="Pfam" id="PF13686">
    <property type="entry name" value="DrsE_2"/>
    <property type="match status" value="1"/>
</dbReference>
<dbReference type="Proteomes" id="UP000769766">
    <property type="component" value="Unassembled WGS sequence"/>
</dbReference>
<evidence type="ECO:0000256" key="5">
    <source>
        <dbReference type="ARBA" id="ARBA00023002"/>
    </source>
</evidence>
<dbReference type="InterPro" id="IPR001763">
    <property type="entry name" value="Rhodanese-like_dom"/>
</dbReference>
<keyword evidence="6" id="KW-0676">Redox-active center</keyword>
<dbReference type="PRINTS" id="PR00411">
    <property type="entry name" value="PNDRDTASEI"/>
</dbReference>
<dbReference type="Pfam" id="PF01206">
    <property type="entry name" value="TusA"/>
    <property type="match status" value="1"/>
</dbReference>
<dbReference type="PROSITE" id="PS00380">
    <property type="entry name" value="RHODANESE_1"/>
    <property type="match status" value="1"/>
</dbReference>
<accession>A0A932CMG8</accession>
<dbReference type="Gene3D" id="3.50.50.60">
    <property type="entry name" value="FAD/NAD(P)-binding domain"/>
    <property type="match status" value="2"/>
</dbReference>
<dbReference type="EMBL" id="JACPRF010000100">
    <property type="protein sequence ID" value="MBI2875882.1"/>
    <property type="molecule type" value="Genomic_DNA"/>
</dbReference>
<dbReference type="SUPFAM" id="SSF64307">
    <property type="entry name" value="SirA-like"/>
    <property type="match status" value="1"/>
</dbReference>
<sequence length="846" mass="91557">MSLKVVIVGGVAGGATAAARARRLSEEAQIVLLERGEYISFANCGLPYYIGGEIPERGRLLLRTPEDMAQRYRIDVRTRSEVVWIDPDAREVEVIAQMTGQVYRESYDKLVLSPGAVPVRPPIPGADLPNIFVLRDIPDTDAIKARLEEGTAHRAVVVGGGFIGLEMAENLRRQGLEVAIVEMLDQVMPPLDYEMAALLHRHLVLNGVELHLKDSVRGFARGDQGKIDVTLQSGKRLACDFVALGVGVRPESDLAKSAGLELGVRGAIKVNAHLQSSKPDIYAIGDAIEVTDFVTGEPTLVPLAGPTNRQARIVVDHIFGRDARYPGTLGSAIVRVFDLTAATTGSNEKSLKRRGIAYHKSFVHPLSHADYFPHAAPMSLKLLFAPADGKILGAQIVGSEGVDKRIDVLATAIRAGMTVYDLEHLELAYAPPYNSVRDPVNVAGSVAANILRKDVAVVQWEEMPALDPDRHLILDVRTPPEFAAGHIPGALNIPVDELRGRLDELPPDKAIVAYCKVGLRGYLAARILTQKGFDVKNLSGGYQTYQAALEQDPPEQNGFARPREAPKSPGLEKGNERGMPTQEISTKGMDPPGPGLNGSEKAEVELDACGMQCPGPIVSVSRRIDSLEAGQLLRVSATDPGFASDLPAWCHATANPLISLDRENGRYVATIRKGARRDVAAGAEGVARGTDKTIIVFSNDLDRVMAAFIIANGAAAMGRKVTLFFTFWGLNVLRRGNGTAMPVKKSFMERIFGAMMPKGTGRLGLSKMNLYGMGARMMKRMMRQKKAFSLEELVEQARKQGVKLVACAMSMEIMGIKQEELIDGVEMGGVAAFLDSAERANMSLFI</sequence>
<dbReference type="InterPro" id="IPR032836">
    <property type="entry name" value="DsrE2-like"/>
</dbReference>
<evidence type="ECO:0000256" key="4">
    <source>
        <dbReference type="ARBA" id="ARBA00022827"/>
    </source>
</evidence>
<dbReference type="AlphaFoldDB" id="A0A932CMG8"/>
<dbReference type="InterPro" id="IPR001307">
    <property type="entry name" value="Thiosulphate_STrfase_CS"/>
</dbReference>
<evidence type="ECO:0000313" key="9">
    <source>
        <dbReference type="EMBL" id="MBI2875882.1"/>
    </source>
</evidence>
<dbReference type="InterPro" id="IPR027396">
    <property type="entry name" value="DsrEFH-like"/>
</dbReference>
<dbReference type="Gene3D" id="3.40.1260.10">
    <property type="entry name" value="DsrEFH-like"/>
    <property type="match status" value="1"/>
</dbReference>
<dbReference type="CDD" id="cd01524">
    <property type="entry name" value="RHOD_Pyr_redox"/>
    <property type="match status" value="1"/>
</dbReference>
<dbReference type="SMART" id="SM00450">
    <property type="entry name" value="RHOD"/>
    <property type="match status" value="1"/>
</dbReference>
<feature type="region of interest" description="Disordered" evidence="7">
    <location>
        <begin position="552"/>
        <end position="593"/>
    </location>
</feature>
<comment type="similarity">
    <text evidence="2">Belongs to the class-III pyridine nucleotide-disulfide oxidoreductase family.</text>
</comment>
<dbReference type="PRINTS" id="PR00368">
    <property type="entry name" value="FADPNR"/>
</dbReference>
<dbReference type="InterPro" id="IPR004099">
    <property type="entry name" value="Pyr_nucl-diS_OxRdtase_dimer"/>
</dbReference>
<comment type="caution">
    <text evidence="9">The sequence shown here is derived from an EMBL/GenBank/DDBJ whole genome shotgun (WGS) entry which is preliminary data.</text>
</comment>
<dbReference type="PROSITE" id="PS50206">
    <property type="entry name" value="RHODANESE_3"/>
    <property type="match status" value="1"/>
</dbReference>
<dbReference type="InterPro" id="IPR036873">
    <property type="entry name" value="Rhodanese-like_dom_sf"/>
</dbReference>
<dbReference type="Pfam" id="PF02852">
    <property type="entry name" value="Pyr_redox_dim"/>
    <property type="match status" value="1"/>
</dbReference>
<organism evidence="9 10">
    <name type="scientific">Tectimicrobiota bacterium</name>
    <dbReference type="NCBI Taxonomy" id="2528274"/>
    <lineage>
        <taxon>Bacteria</taxon>
        <taxon>Pseudomonadati</taxon>
        <taxon>Nitrospinota/Tectimicrobiota group</taxon>
        <taxon>Candidatus Tectimicrobiota</taxon>
    </lineage>
</organism>
<dbReference type="Pfam" id="PF07992">
    <property type="entry name" value="Pyr_redox_2"/>
    <property type="match status" value="1"/>
</dbReference>
<dbReference type="SUPFAM" id="SSF51905">
    <property type="entry name" value="FAD/NAD(P)-binding domain"/>
    <property type="match status" value="2"/>
</dbReference>
<comment type="cofactor">
    <cofactor evidence="1">
        <name>FAD</name>
        <dbReference type="ChEBI" id="CHEBI:57692"/>
    </cofactor>
</comment>
<dbReference type="InterPro" id="IPR023753">
    <property type="entry name" value="FAD/NAD-binding_dom"/>
</dbReference>
<evidence type="ECO:0000256" key="7">
    <source>
        <dbReference type="SAM" id="MobiDB-lite"/>
    </source>
</evidence>
<evidence type="ECO:0000256" key="6">
    <source>
        <dbReference type="ARBA" id="ARBA00023284"/>
    </source>
</evidence>
<evidence type="ECO:0000256" key="3">
    <source>
        <dbReference type="ARBA" id="ARBA00022630"/>
    </source>
</evidence>